<dbReference type="InterPro" id="IPR050142">
    <property type="entry name" value="MADS-box/MEF2_TF"/>
</dbReference>
<accession>A0A5K1A6L8</accession>
<evidence type="ECO:0000259" key="6">
    <source>
        <dbReference type="PROSITE" id="PS50066"/>
    </source>
</evidence>
<dbReference type="SUPFAM" id="SSF55455">
    <property type="entry name" value="SRF-like"/>
    <property type="match status" value="1"/>
</dbReference>
<keyword evidence="4" id="KW-0804">Transcription</keyword>
<dbReference type="InterPro" id="IPR036879">
    <property type="entry name" value="TF_MADSbox_sf"/>
</dbReference>
<evidence type="ECO:0000256" key="4">
    <source>
        <dbReference type="ARBA" id="ARBA00023163"/>
    </source>
</evidence>
<dbReference type="InterPro" id="IPR002100">
    <property type="entry name" value="TF_MADSbox"/>
</dbReference>
<evidence type="ECO:0000256" key="1">
    <source>
        <dbReference type="ARBA" id="ARBA00004123"/>
    </source>
</evidence>
<dbReference type="PRINTS" id="PR00404">
    <property type="entry name" value="MADSDOMAIN"/>
</dbReference>
<dbReference type="SMART" id="SM00432">
    <property type="entry name" value="MADS"/>
    <property type="match status" value="1"/>
</dbReference>
<dbReference type="PANTHER" id="PTHR48019">
    <property type="entry name" value="SERUM RESPONSE FACTOR HOMOLOG"/>
    <property type="match status" value="1"/>
</dbReference>
<dbReference type="InterPro" id="IPR033896">
    <property type="entry name" value="MEF2-like_N"/>
</dbReference>
<reference evidence="7" key="1">
    <citation type="submission" date="2019-09" db="EMBL/GenBank/DDBJ databases">
        <authorList>
            <person name="Zhang L."/>
        </authorList>
    </citation>
    <scope>NUCLEOTIDE SEQUENCE</scope>
</reference>
<keyword evidence="3" id="KW-0238">DNA-binding</keyword>
<dbReference type="Gramene" id="NC2G0000260.1">
    <property type="protein sequence ID" value="NC2G0000260.1:cds"/>
    <property type="gene ID" value="NC2G0000260"/>
</dbReference>
<dbReference type="GO" id="GO:0045944">
    <property type="term" value="P:positive regulation of transcription by RNA polymerase II"/>
    <property type="evidence" value="ECO:0007669"/>
    <property type="project" value="InterPro"/>
</dbReference>
<proteinExistence type="predicted"/>
<organism evidence="7">
    <name type="scientific">Nymphaea colorata</name>
    <name type="common">pocket water lily</name>
    <dbReference type="NCBI Taxonomy" id="210225"/>
    <lineage>
        <taxon>Eukaryota</taxon>
        <taxon>Viridiplantae</taxon>
        <taxon>Streptophyta</taxon>
        <taxon>Embryophyta</taxon>
        <taxon>Tracheophyta</taxon>
        <taxon>Spermatophyta</taxon>
        <taxon>Magnoliopsida</taxon>
        <taxon>Nymphaeales</taxon>
        <taxon>Nymphaeaceae</taxon>
        <taxon>Nymphaea</taxon>
    </lineage>
</organism>
<name>A0A5K1A6L8_9MAGN</name>
<dbReference type="PROSITE" id="PS00350">
    <property type="entry name" value="MADS_BOX_1"/>
    <property type="match status" value="1"/>
</dbReference>
<dbReference type="EMBL" id="LR721780">
    <property type="protein sequence ID" value="VVV97578.1"/>
    <property type="molecule type" value="Genomic_DNA"/>
</dbReference>
<dbReference type="GO" id="GO:0005634">
    <property type="term" value="C:nucleus"/>
    <property type="evidence" value="ECO:0007669"/>
    <property type="project" value="UniProtKB-SubCell"/>
</dbReference>
<dbReference type="Pfam" id="PF00319">
    <property type="entry name" value="SRF-TF"/>
    <property type="match status" value="1"/>
</dbReference>
<evidence type="ECO:0000313" key="7">
    <source>
        <dbReference type="EMBL" id="VVV97578.1"/>
    </source>
</evidence>
<evidence type="ECO:0000256" key="2">
    <source>
        <dbReference type="ARBA" id="ARBA00023015"/>
    </source>
</evidence>
<keyword evidence="2" id="KW-0805">Transcription regulation</keyword>
<feature type="domain" description="MADS-box" evidence="6">
    <location>
        <begin position="1"/>
        <end position="61"/>
    </location>
</feature>
<comment type="subcellular location">
    <subcellularLocation>
        <location evidence="1">Nucleus</location>
    </subcellularLocation>
</comment>
<dbReference type="GO" id="GO:0000977">
    <property type="term" value="F:RNA polymerase II transcription regulatory region sequence-specific DNA binding"/>
    <property type="evidence" value="ECO:0007669"/>
    <property type="project" value="InterPro"/>
</dbReference>
<dbReference type="PROSITE" id="PS50066">
    <property type="entry name" value="MADS_BOX_2"/>
    <property type="match status" value="1"/>
</dbReference>
<keyword evidence="5" id="KW-0539">Nucleus</keyword>
<gene>
    <name evidence="7" type="ORF">NYM_LOCUS11289</name>
</gene>
<dbReference type="AlphaFoldDB" id="A0A5K1A6L8"/>
<evidence type="ECO:0000256" key="3">
    <source>
        <dbReference type="ARBA" id="ARBA00023125"/>
    </source>
</evidence>
<protein>
    <recommendedName>
        <fullName evidence="6">MADS-box domain-containing protein</fullName>
    </recommendedName>
</protein>
<dbReference type="GO" id="GO:0046983">
    <property type="term" value="F:protein dimerization activity"/>
    <property type="evidence" value="ECO:0007669"/>
    <property type="project" value="InterPro"/>
</dbReference>
<evidence type="ECO:0000256" key="5">
    <source>
        <dbReference type="ARBA" id="ARBA00023242"/>
    </source>
</evidence>
<sequence length="105" mass="11910">MGRGKVELKRIENVTSRQVTFSKRRNGLLKKAFELSLLCDVEVSLIIFSPSGRLYQYASDEFVLPFIFCLSFHFSGINLSFSSFPAPEEAVSAYARNGLYIHPRV</sequence>
<dbReference type="CDD" id="cd00265">
    <property type="entry name" value="MADS_MEF2_like"/>
    <property type="match status" value="1"/>
</dbReference>
<dbReference type="Gene3D" id="3.40.1810.10">
    <property type="entry name" value="Transcription factor, MADS-box"/>
    <property type="match status" value="1"/>
</dbReference>